<evidence type="ECO:0000313" key="2">
    <source>
        <dbReference type="EMBL" id="KAL3653709.1"/>
    </source>
</evidence>
<gene>
    <name evidence="2" type="ORF">CASFOL_003390</name>
</gene>
<dbReference type="Proteomes" id="UP001632038">
    <property type="component" value="Unassembled WGS sequence"/>
</dbReference>
<comment type="caution">
    <text evidence="2">The sequence shown here is derived from an EMBL/GenBank/DDBJ whole genome shotgun (WGS) entry which is preliminary data.</text>
</comment>
<feature type="compositionally biased region" description="Low complexity" evidence="1">
    <location>
        <begin position="29"/>
        <end position="52"/>
    </location>
</feature>
<name>A0ABD3EKE9_9LAMI</name>
<keyword evidence="3" id="KW-1185">Reference proteome</keyword>
<feature type="compositionally biased region" description="Pro residues" evidence="1">
    <location>
        <begin position="13"/>
        <end position="28"/>
    </location>
</feature>
<evidence type="ECO:0000256" key="1">
    <source>
        <dbReference type="SAM" id="MobiDB-lite"/>
    </source>
</evidence>
<dbReference type="AlphaFoldDB" id="A0ABD3EKE9"/>
<sequence length="358" mass="41538">MPKNANRYSKPRNTPPGPPSPRSQPKPPSSSSSSPRSQPKPPSSSSSSPLSLQKKKDRDFFEGIEMIQHVRLCELWRADLAPPTDLERLEYDFIKACPCDQCLPKLERLDEFEKEIQTKLELVNAYRARINDKEDLCLSICTSAQWSKDIFWFLNKKLKKLSEKLGVPCPPVRSNSANLLENVDKTIVKMLQEVGLLGNSSTGEYDENDDDILRKLETGRWYYRNTAAKVESYLCLENIQNLEKDWKDQKIDQTLKLVKQIECVEKLPVKKLQIEVEVLISQIFPVEFHKMREEKARDLIFKTSYSCIKKRNEFWQGRWLRGDSHALLKATLRSLLEEVGLFEKQWNTVFAPVFENQD</sequence>
<reference evidence="3" key="1">
    <citation type="journal article" date="2024" name="IScience">
        <title>Strigolactones Initiate the Formation of Haustorium-like Structures in Castilleja.</title>
        <authorList>
            <person name="Buerger M."/>
            <person name="Peterson D."/>
            <person name="Chory J."/>
        </authorList>
    </citation>
    <scope>NUCLEOTIDE SEQUENCE [LARGE SCALE GENOMIC DNA]</scope>
</reference>
<evidence type="ECO:0000313" key="3">
    <source>
        <dbReference type="Proteomes" id="UP001632038"/>
    </source>
</evidence>
<protein>
    <submittedName>
        <fullName evidence="2">Uncharacterized protein</fullName>
    </submittedName>
</protein>
<accession>A0ABD3EKE9</accession>
<organism evidence="2 3">
    <name type="scientific">Castilleja foliolosa</name>
    <dbReference type="NCBI Taxonomy" id="1961234"/>
    <lineage>
        <taxon>Eukaryota</taxon>
        <taxon>Viridiplantae</taxon>
        <taxon>Streptophyta</taxon>
        <taxon>Embryophyta</taxon>
        <taxon>Tracheophyta</taxon>
        <taxon>Spermatophyta</taxon>
        <taxon>Magnoliopsida</taxon>
        <taxon>eudicotyledons</taxon>
        <taxon>Gunneridae</taxon>
        <taxon>Pentapetalae</taxon>
        <taxon>asterids</taxon>
        <taxon>lamiids</taxon>
        <taxon>Lamiales</taxon>
        <taxon>Orobanchaceae</taxon>
        <taxon>Pedicularideae</taxon>
        <taxon>Castillejinae</taxon>
        <taxon>Castilleja</taxon>
    </lineage>
</organism>
<feature type="region of interest" description="Disordered" evidence="1">
    <location>
        <begin position="1"/>
        <end position="53"/>
    </location>
</feature>
<proteinExistence type="predicted"/>
<dbReference type="EMBL" id="JAVIJP010000005">
    <property type="protein sequence ID" value="KAL3653709.1"/>
    <property type="molecule type" value="Genomic_DNA"/>
</dbReference>